<evidence type="ECO:0000313" key="3">
    <source>
        <dbReference type="EMBL" id="GMH64718.1"/>
    </source>
</evidence>
<name>A0A9W7A8T0_9STRA</name>
<proteinExistence type="predicted"/>
<reference evidence="3" key="1">
    <citation type="submission" date="2022-07" db="EMBL/GenBank/DDBJ databases">
        <title>Genome analysis of Parmales, a sister group of diatoms, reveals the evolutionary specialization of diatoms from phago-mixotrophs to photoautotrophs.</title>
        <authorList>
            <person name="Ban H."/>
            <person name="Sato S."/>
            <person name="Yoshikawa S."/>
            <person name="Kazumasa Y."/>
            <person name="Nakamura Y."/>
            <person name="Ichinomiya M."/>
            <person name="Saitoh K."/>
            <person name="Sato N."/>
            <person name="Blanc-Mathieu R."/>
            <person name="Endo H."/>
            <person name="Kuwata A."/>
            <person name="Ogata H."/>
        </authorList>
    </citation>
    <scope>NUCLEOTIDE SEQUENCE</scope>
</reference>
<protein>
    <submittedName>
        <fullName evidence="3">Uncharacterized protein</fullName>
    </submittedName>
</protein>
<feature type="transmembrane region" description="Helical" evidence="2">
    <location>
        <begin position="93"/>
        <end position="117"/>
    </location>
</feature>
<feature type="region of interest" description="Disordered" evidence="1">
    <location>
        <begin position="1"/>
        <end position="20"/>
    </location>
</feature>
<feature type="transmembrane region" description="Helical" evidence="2">
    <location>
        <begin position="137"/>
        <end position="157"/>
    </location>
</feature>
<dbReference type="EMBL" id="BRXZ01006680">
    <property type="protein sequence ID" value="GMH64718.1"/>
    <property type="molecule type" value="Genomic_DNA"/>
</dbReference>
<dbReference type="AlphaFoldDB" id="A0A9W7A8T0"/>
<dbReference type="Proteomes" id="UP001165082">
    <property type="component" value="Unassembled WGS sequence"/>
</dbReference>
<evidence type="ECO:0000313" key="4">
    <source>
        <dbReference type="Proteomes" id="UP001165082"/>
    </source>
</evidence>
<dbReference type="OrthoDB" id="190961at2759"/>
<evidence type="ECO:0000256" key="2">
    <source>
        <dbReference type="SAM" id="Phobius"/>
    </source>
</evidence>
<organism evidence="3 4">
    <name type="scientific">Triparma retinervis</name>
    <dbReference type="NCBI Taxonomy" id="2557542"/>
    <lineage>
        <taxon>Eukaryota</taxon>
        <taxon>Sar</taxon>
        <taxon>Stramenopiles</taxon>
        <taxon>Ochrophyta</taxon>
        <taxon>Bolidophyceae</taxon>
        <taxon>Parmales</taxon>
        <taxon>Triparmaceae</taxon>
        <taxon>Triparma</taxon>
    </lineage>
</organism>
<evidence type="ECO:0000256" key="1">
    <source>
        <dbReference type="SAM" id="MobiDB-lite"/>
    </source>
</evidence>
<accession>A0A9W7A8T0</accession>
<gene>
    <name evidence="3" type="ORF">TrRE_jg4873</name>
</gene>
<keyword evidence="2" id="KW-1133">Transmembrane helix</keyword>
<keyword evidence="2" id="KW-0812">Transmembrane</keyword>
<keyword evidence="2" id="KW-0472">Membrane</keyword>
<sequence length="325" mass="37400">MPQIPTPSEASVGSNRSEGSLWTPRRRSVMLGAGRMLSGHVSAVDVGWVDYLDDSESSIFQGIDNDDQRDAYVRSRFKLKSLLRRKAERKASFLVTATALHLPILIFLILPLMLIGVDPIFLLRLFLRLATTDFPGRMFLAWFIGLRLSATAFLWNCQRQMQKKFRTRSSFDLRFVQEIKYILYGNVGEFDKFSDEDKKVIREHTEKFYESEVIIKGLPFHSYCPTINKSHHHHGIRSHNEEIEERRIDDILLKRWTAVHIEAIKLTLWVVMDATDSILYVMTKALGFVFGNLSAKLQHYSVAHRPSIVRQAESMIGAGSEEKKK</sequence>
<comment type="caution">
    <text evidence="3">The sequence shown here is derived from an EMBL/GenBank/DDBJ whole genome shotgun (WGS) entry which is preliminary data.</text>
</comment>
<keyword evidence="4" id="KW-1185">Reference proteome</keyword>